<dbReference type="Pfam" id="PF13432">
    <property type="entry name" value="TPR_16"/>
    <property type="match status" value="2"/>
</dbReference>
<evidence type="ECO:0000256" key="1">
    <source>
        <dbReference type="PROSITE-ProRule" id="PRU00339"/>
    </source>
</evidence>
<dbReference type="SMART" id="SM00028">
    <property type="entry name" value="TPR"/>
    <property type="match status" value="2"/>
</dbReference>
<protein>
    <submittedName>
        <fullName evidence="2">Tetratricopeptide repeat protein</fullName>
    </submittedName>
</protein>
<dbReference type="Gene3D" id="1.25.40.10">
    <property type="entry name" value="Tetratricopeptide repeat domain"/>
    <property type="match status" value="2"/>
</dbReference>
<dbReference type="Proteomes" id="UP000324159">
    <property type="component" value="Unassembled WGS sequence"/>
</dbReference>
<dbReference type="PROSITE" id="PS50005">
    <property type="entry name" value="TPR"/>
    <property type="match status" value="1"/>
</dbReference>
<dbReference type="SUPFAM" id="SSF48452">
    <property type="entry name" value="TPR-like"/>
    <property type="match status" value="1"/>
</dbReference>
<accession>A0A5D3WLC6</accession>
<organism evidence="2 3">
    <name type="scientific">Geothermobacter ehrlichii</name>
    <dbReference type="NCBI Taxonomy" id="213224"/>
    <lineage>
        <taxon>Bacteria</taxon>
        <taxon>Pseudomonadati</taxon>
        <taxon>Thermodesulfobacteriota</taxon>
        <taxon>Desulfuromonadia</taxon>
        <taxon>Desulfuromonadales</taxon>
        <taxon>Geothermobacteraceae</taxon>
        <taxon>Geothermobacter</taxon>
    </lineage>
</organism>
<keyword evidence="3" id="KW-1185">Reference proteome</keyword>
<evidence type="ECO:0000313" key="2">
    <source>
        <dbReference type="EMBL" id="TYO97674.1"/>
    </source>
</evidence>
<dbReference type="EMBL" id="VNIB01000009">
    <property type="protein sequence ID" value="TYO97674.1"/>
    <property type="molecule type" value="Genomic_DNA"/>
</dbReference>
<feature type="repeat" description="TPR" evidence="1">
    <location>
        <begin position="163"/>
        <end position="196"/>
    </location>
</feature>
<dbReference type="AlphaFoldDB" id="A0A5D3WLC6"/>
<dbReference type="InterPro" id="IPR019734">
    <property type="entry name" value="TPR_rpt"/>
</dbReference>
<name>A0A5D3WLC6_9BACT</name>
<evidence type="ECO:0000313" key="3">
    <source>
        <dbReference type="Proteomes" id="UP000324159"/>
    </source>
</evidence>
<comment type="caution">
    <text evidence="2">The sequence shown here is derived from an EMBL/GenBank/DDBJ whole genome shotgun (WGS) entry which is preliminary data.</text>
</comment>
<keyword evidence="1" id="KW-0802">TPR repeat</keyword>
<proteinExistence type="predicted"/>
<sequence length="254" mass="29323">MAAVAAGWFGRAPLAGWQFQQAQRLFHRGEHEDAVHRLGWVVRIAPDKALASAARLLKAEILELQLNRPQQALLAYLTLVRDDPRSPQAEKALRQAARIYRNRLHDYGNALPLLQRLADAGVADADRIRYQIADCYFRLANYEQARIEFETLQKLYPQSPLQPEVSYRIGVALLLEGKPERAAEVFERTAKRWPDDRFALEALWSLAGIYERRDELVRARRLLAGLRGRYPLPELLEKRIGRIDDRIRRKKKAI</sequence>
<dbReference type="InterPro" id="IPR011990">
    <property type="entry name" value="TPR-like_helical_dom_sf"/>
</dbReference>
<reference evidence="2 3" key="1">
    <citation type="submission" date="2019-07" db="EMBL/GenBank/DDBJ databases">
        <title>Genomic Encyclopedia of Type Strains, Phase IV (KMG-IV): sequencing the most valuable type-strain genomes for metagenomic binning, comparative biology and taxonomic classification.</title>
        <authorList>
            <person name="Goeker M."/>
        </authorList>
    </citation>
    <scope>NUCLEOTIDE SEQUENCE [LARGE SCALE GENOMIC DNA]</scope>
    <source>
        <strain evidence="2 3">SS015</strain>
    </source>
</reference>
<gene>
    <name evidence="2" type="ORF">EDC39_10977</name>
</gene>